<protein>
    <submittedName>
        <fullName evidence="1">Uncharacterized protein</fullName>
    </submittedName>
</protein>
<dbReference type="EMBL" id="CM056817">
    <property type="protein sequence ID" value="KAJ8620290.1"/>
    <property type="molecule type" value="Genomic_DNA"/>
</dbReference>
<dbReference type="Proteomes" id="UP001234297">
    <property type="component" value="Chromosome 9"/>
</dbReference>
<evidence type="ECO:0000313" key="1">
    <source>
        <dbReference type="EMBL" id="KAJ8620290.1"/>
    </source>
</evidence>
<evidence type="ECO:0000313" key="2">
    <source>
        <dbReference type="Proteomes" id="UP001234297"/>
    </source>
</evidence>
<proteinExistence type="predicted"/>
<gene>
    <name evidence="1" type="ORF">MRB53_028819</name>
</gene>
<name>A0ACC2KH48_PERAE</name>
<accession>A0ACC2KH48</accession>
<keyword evidence="2" id="KW-1185">Reference proteome</keyword>
<reference evidence="1 2" key="1">
    <citation type="journal article" date="2022" name="Hortic Res">
        <title>A haplotype resolved chromosomal level avocado genome allows analysis of novel avocado genes.</title>
        <authorList>
            <person name="Nath O."/>
            <person name="Fletcher S.J."/>
            <person name="Hayward A."/>
            <person name="Shaw L.M."/>
            <person name="Masouleh A.K."/>
            <person name="Furtado A."/>
            <person name="Henry R.J."/>
            <person name="Mitter N."/>
        </authorList>
    </citation>
    <scope>NUCLEOTIDE SEQUENCE [LARGE SCALE GENOMIC DNA]</scope>
    <source>
        <strain evidence="2">cv. Hass</strain>
    </source>
</reference>
<comment type="caution">
    <text evidence="1">The sequence shown here is derived from an EMBL/GenBank/DDBJ whole genome shotgun (WGS) entry which is preliminary data.</text>
</comment>
<organism evidence="1 2">
    <name type="scientific">Persea americana</name>
    <name type="common">Avocado</name>
    <dbReference type="NCBI Taxonomy" id="3435"/>
    <lineage>
        <taxon>Eukaryota</taxon>
        <taxon>Viridiplantae</taxon>
        <taxon>Streptophyta</taxon>
        <taxon>Embryophyta</taxon>
        <taxon>Tracheophyta</taxon>
        <taxon>Spermatophyta</taxon>
        <taxon>Magnoliopsida</taxon>
        <taxon>Magnoliidae</taxon>
        <taxon>Laurales</taxon>
        <taxon>Lauraceae</taxon>
        <taxon>Persea</taxon>
    </lineage>
</organism>
<sequence length="176" mass="18790">MEVQLSHEGALIDREMGASSPSLPSSSPSLPRSEIGSPAASSPTPSTPLDFAARARSSSVSGQASRKFIYTLMLDNPKHPYFYSVALEGVSLAGKCLPATRDLRRIVEEGNDRHNIHHPPSGNVSSSFVGVESLPLLLRLHWSRVATAIAGLIVATSYQQKGLAATAFLLLVRQNS</sequence>